<keyword evidence="3" id="KW-0862">Zinc</keyword>
<dbReference type="Pfam" id="PF01753">
    <property type="entry name" value="zf-MYND"/>
    <property type="match status" value="1"/>
</dbReference>
<sequence>MVTSLMKFMQRNNRVFEGGAPPQSSRTYLRPERTSDVYWEFRWRLMCDEAFQEHEEPYGMLCPIPLRNLNFNWKLNDTPIGGKWHDATYILFIESGVINYNTVRGEMLPLHYGELKEESYTNPKNHQRVVSINRTIQEWRTPFDEAFDETSFFQDQRCIFSVCSDEIWLESESQHDWLTKFLSACQENNFCIDKTPGNYQKRLDVYCSLKNFDTPTPFYRYQDLCPPKEYEPFSELVMPGWRYEQCNADPCLFRFEDEQRELRKCAGCKVVKYCSRKCQKKDWQKHKKDCKVLAAMYQDKAQVSNICKKG</sequence>
<dbReference type="AlphaFoldDB" id="A0A7S3US75"/>
<dbReference type="GO" id="GO:0008270">
    <property type="term" value="F:zinc ion binding"/>
    <property type="evidence" value="ECO:0007669"/>
    <property type="project" value="UniProtKB-KW"/>
</dbReference>
<gene>
    <name evidence="6" type="ORF">HAKA00212_LOCUS2033</name>
</gene>
<dbReference type="SUPFAM" id="SSF144232">
    <property type="entry name" value="HIT/MYND zinc finger-like"/>
    <property type="match status" value="1"/>
</dbReference>
<name>A0A7S3US75_HETAK</name>
<evidence type="ECO:0000313" key="6">
    <source>
        <dbReference type="EMBL" id="CAE0623367.1"/>
    </source>
</evidence>
<reference evidence="6" key="1">
    <citation type="submission" date="2021-01" db="EMBL/GenBank/DDBJ databases">
        <authorList>
            <person name="Corre E."/>
            <person name="Pelletier E."/>
            <person name="Niang G."/>
            <person name="Scheremetjew M."/>
            <person name="Finn R."/>
            <person name="Kale V."/>
            <person name="Holt S."/>
            <person name="Cochrane G."/>
            <person name="Meng A."/>
            <person name="Brown T."/>
            <person name="Cohen L."/>
        </authorList>
    </citation>
    <scope>NUCLEOTIDE SEQUENCE</scope>
    <source>
        <strain evidence="6">CCMP3107</strain>
    </source>
</reference>
<protein>
    <recommendedName>
        <fullName evidence="5">MYND-type domain-containing protein</fullName>
    </recommendedName>
</protein>
<evidence type="ECO:0000256" key="3">
    <source>
        <dbReference type="ARBA" id="ARBA00022833"/>
    </source>
</evidence>
<evidence type="ECO:0000256" key="1">
    <source>
        <dbReference type="ARBA" id="ARBA00022723"/>
    </source>
</evidence>
<keyword evidence="2 4" id="KW-0863">Zinc-finger</keyword>
<dbReference type="InterPro" id="IPR002893">
    <property type="entry name" value="Znf_MYND"/>
</dbReference>
<evidence type="ECO:0000256" key="4">
    <source>
        <dbReference type="PROSITE-ProRule" id="PRU00134"/>
    </source>
</evidence>
<dbReference type="Gene3D" id="6.10.140.2220">
    <property type="match status" value="1"/>
</dbReference>
<dbReference type="EMBL" id="HBIU01005311">
    <property type="protein sequence ID" value="CAE0623367.1"/>
    <property type="molecule type" value="Transcribed_RNA"/>
</dbReference>
<evidence type="ECO:0000256" key="2">
    <source>
        <dbReference type="ARBA" id="ARBA00022771"/>
    </source>
</evidence>
<organism evidence="6">
    <name type="scientific">Heterosigma akashiwo</name>
    <name type="common">Chromophytic alga</name>
    <name type="synonym">Heterosigma carterae</name>
    <dbReference type="NCBI Taxonomy" id="2829"/>
    <lineage>
        <taxon>Eukaryota</taxon>
        <taxon>Sar</taxon>
        <taxon>Stramenopiles</taxon>
        <taxon>Ochrophyta</taxon>
        <taxon>Raphidophyceae</taxon>
        <taxon>Chattonellales</taxon>
        <taxon>Chattonellaceae</taxon>
        <taxon>Heterosigma</taxon>
    </lineage>
</organism>
<evidence type="ECO:0000259" key="5">
    <source>
        <dbReference type="PROSITE" id="PS50865"/>
    </source>
</evidence>
<proteinExistence type="predicted"/>
<dbReference type="PROSITE" id="PS50865">
    <property type="entry name" value="ZF_MYND_2"/>
    <property type="match status" value="1"/>
</dbReference>
<keyword evidence="1" id="KW-0479">Metal-binding</keyword>
<feature type="domain" description="MYND-type" evidence="5">
    <location>
        <begin position="251"/>
        <end position="290"/>
    </location>
</feature>
<accession>A0A7S3US75</accession>